<name>A0ABM7DRI1_9GAMM</name>
<dbReference type="Proteomes" id="UP000278437">
    <property type="component" value="Chromosome"/>
</dbReference>
<dbReference type="GO" id="GO:0016787">
    <property type="term" value="F:hydrolase activity"/>
    <property type="evidence" value="ECO:0007669"/>
    <property type="project" value="UniProtKB-KW"/>
</dbReference>
<organism evidence="2 3">
    <name type="scientific">Shewanella khirikhana</name>
    <dbReference type="NCBI Taxonomy" id="1965282"/>
    <lineage>
        <taxon>Bacteria</taxon>
        <taxon>Pseudomonadati</taxon>
        <taxon>Pseudomonadota</taxon>
        <taxon>Gammaproteobacteria</taxon>
        <taxon>Alteromonadales</taxon>
        <taxon>Shewanellaceae</taxon>
        <taxon>Shewanella</taxon>
    </lineage>
</organism>
<dbReference type="EMBL" id="CP020373">
    <property type="protein sequence ID" value="AZQ12308.1"/>
    <property type="molecule type" value="Genomic_DNA"/>
</dbReference>
<gene>
    <name evidence="2" type="primary">yabJ_1</name>
    <name evidence="2" type="ORF">STH12_03248</name>
</gene>
<accession>A0ABM7DRI1</accession>
<dbReference type="InterPro" id="IPR035959">
    <property type="entry name" value="RutC-like_sf"/>
</dbReference>
<dbReference type="Gene3D" id="3.30.1330.40">
    <property type="entry name" value="RutC-like"/>
    <property type="match status" value="1"/>
</dbReference>
<dbReference type="InterPro" id="IPR006175">
    <property type="entry name" value="YjgF/YER057c/UK114"/>
</dbReference>
<keyword evidence="2" id="KW-0378">Hydrolase</keyword>
<dbReference type="CDD" id="cd06150">
    <property type="entry name" value="YjgF_YER057c_UK114_like_2"/>
    <property type="match status" value="1"/>
</dbReference>
<protein>
    <submittedName>
        <fullName evidence="2">Enamine/imine deaminase</fullName>
        <ecNumber evidence="2">3.5.4.-</ecNumber>
    </submittedName>
</protein>
<dbReference type="InterPro" id="IPR035709">
    <property type="entry name" value="YoaB-like"/>
</dbReference>
<keyword evidence="3" id="KW-1185">Reference proteome</keyword>
<dbReference type="PROSITE" id="PS01094">
    <property type="entry name" value="UPF0076"/>
    <property type="match status" value="1"/>
</dbReference>
<comment type="similarity">
    <text evidence="1">Belongs to the RutC family.</text>
</comment>
<reference evidence="3" key="1">
    <citation type="submission" date="2017-03" db="EMBL/GenBank/DDBJ databases">
        <title>Full genome sequence of a non-lethal Shewanella isolate that potentiates virulence of Vibio parahaemolyticus causing acute hepatopancreatic necrosis disease (AHPND) in shrimp.</title>
        <authorList>
            <person name="Prachumwat A."/>
            <person name="Sritunyalucksana K."/>
        </authorList>
    </citation>
    <scope>NUCLEOTIDE SEQUENCE [LARGE SCALE GENOMIC DNA]</scope>
    <source>
        <strain evidence="3">TH2012</strain>
    </source>
</reference>
<dbReference type="InterPro" id="IPR019897">
    <property type="entry name" value="RidA_CS"/>
</dbReference>
<dbReference type="Pfam" id="PF01042">
    <property type="entry name" value="Ribonuc_L-PSP"/>
    <property type="match status" value="1"/>
</dbReference>
<evidence type="ECO:0000313" key="3">
    <source>
        <dbReference type="Proteomes" id="UP000278437"/>
    </source>
</evidence>
<dbReference type="PANTHER" id="PTHR47328">
    <property type="match status" value="1"/>
</dbReference>
<dbReference type="PANTHER" id="PTHR47328:SF1">
    <property type="entry name" value="RUTC FAMILY PROTEIN YOAB"/>
    <property type="match status" value="1"/>
</dbReference>
<dbReference type="SUPFAM" id="SSF55298">
    <property type="entry name" value="YjgF-like"/>
    <property type="match status" value="1"/>
</dbReference>
<dbReference type="RefSeq" id="WP_126168494.1">
    <property type="nucleotide sequence ID" value="NZ_CP020373.1"/>
</dbReference>
<evidence type="ECO:0000313" key="2">
    <source>
        <dbReference type="EMBL" id="AZQ12308.1"/>
    </source>
</evidence>
<sequence>MSIVRMDTGTRMSSIVIHQGTVYLCGQVAKDKYSDITTQTHTMLEEVDTLLAQAGSSREHLLSCTIYLKDMADYDAMNAVWDAWVPQGHAPARACVEAAIAEPEYLVEISVVAALKD</sequence>
<dbReference type="EC" id="3.5.4.-" evidence="2"/>
<evidence type="ECO:0000256" key="1">
    <source>
        <dbReference type="ARBA" id="ARBA00010552"/>
    </source>
</evidence>
<proteinExistence type="inferred from homology"/>